<reference evidence="6 7" key="1">
    <citation type="submission" date="2018-05" db="EMBL/GenBank/DDBJ databases">
        <title>Micromonosporas from Atacama Desert.</title>
        <authorList>
            <person name="Carro L."/>
            <person name="Golinska P."/>
            <person name="Klenk H.-P."/>
            <person name="Goodfellow M."/>
        </authorList>
    </citation>
    <scope>NUCLEOTIDE SEQUENCE [LARGE SCALE GENOMIC DNA]</scope>
    <source>
        <strain evidence="6 7">4G51</strain>
    </source>
</reference>
<dbReference type="AlphaFoldDB" id="A0A317DJU9"/>
<dbReference type="Gene3D" id="1.25.40.10">
    <property type="entry name" value="Tetratricopeptide repeat domain"/>
    <property type="match status" value="1"/>
</dbReference>
<evidence type="ECO:0000256" key="4">
    <source>
        <dbReference type="SAM" id="Phobius"/>
    </source>
</evidence>
<evidence type="ECO:0000313" key="7">
    <source>
        <dbReference type="Proteomes" id="UP000246050"/>
    </source>
</evidence>
<dbReference type="GO" id="GO:0003677">
    <property type="term" value="F:DNA binding"/>
    <property type="evidence" value="ECO:0007669"/>
    <property type="project" value="TreeGrafter"/>
</dbReference>
<keyword evidence="4" id="KW-0472">Membrane</keyword>
<keyword evidence="4" id="KW-0812">Transmembrane</keyword>
<organism evidence="6 7">
    <name type="scientific">Micromonospora sicca</name>
    <dbReference type="NCBI Taxonomy" id="2202420"/>
    <lineage>
        <taxon>Bacteria</taxon>
        <taxon>Bacillati</taxon>
        <taxon>Actinomycetota</taxon>
        <taxon>Actinomycetes</taxon>
        <taxon>Micromonosporales</taxon>
        <taxon>Micromonosporaceae</taxon>
        <taxon>Micromonospora</taxon>
    </lineage>
</organism>
<evidence type="ECO:0000313" key="6">
    <source>
        <dbReference type="EMBL" id="PWR14877.1"/>
    </source>
</evidence>
<dbReference type="Gene3D" id="1.10.10.10">
    <property type="entry name" value="Winged helix-like DNA-binding domain superfamily/Winged helix DNA-binding domain"/>
    <property type="match status" value="1"/>
</dbReference>
<dbReference type="Proteomes" id="UP000246050">
    <property type="component" value="Unassembled WGS sequence"/>
</dbReference>
<dbReference type="Pfam" id="PF03704">
    <property type="entry name" value="BTAD"/>
    <property type="match status" value="1"/>
</dbReference>
<keyword evidence="4" id="KW-1133">Transmembrane helix</keyword>
<dbReference type="InterPro" id="IPR011990">
    <property type="entry name" value="TPR-like_helical_dom_sf"/>
</dbReference>
<feature type="region of interest" description="Disordered" evidence="3">
    <location>
        <begin position="427"/>
        <end position="468"/>
    </location>
</feature>
<protein>
    <recommendedName>
        <fullName evidence="5">Bacterial transcriptional activator domain-containing protein</fullName>
    </recommendedName>
</protein>
<feature type="region of interest" description="Disordered" evidence="3">
    <location>
        <begin position="325"/>
        <end position="349"/>
    </location>
</feature>
<dbReference type="OrthoDB" id="8444614at2"/>
<comment type="caution">
    <text evidence="6">The sequence shown here is derived from an EMBL/GenBank/DDBJ whole genome shotgun (WGS) entry which is preliminary data.</text>
</comment>
<dbReference type="PANTHER" id="PTHR35807:SF1">
    <property type="entry name" value="TRANSCRIPTIONAL REGULATOR REDD"/>
    <property type="match status" value="1"/>
</dbReference>
<sequence>MSEVRWPRQVASLLFLALLVAVPPVVLVEIIGWPLDDWPSMRQARQWVAQPLTEQTLTAALTLLAWLVWLFLAATVTLRVLTRMRAGARWLRRLPLPTPLQATATGMAGAAAFGVGTNATTTAPPDHPLAVAAGTLDDHDHTDPADSSQPVADRAGDGIAVSGGWLPREVAEQVSAATALVWLRRRRAYRLRPPASPGRDDPDLMPLPATVAVVQAALAPDGTHSPPSAEPTPAFTGDASGALPGPVAGFPPAGVGLTGPGALAAARGVLVTVLLAGVRHPSDAAPLVITHTALTALLGSAAETVRQRLPGLRVAATVEDAVAFLESPNGGGPTHPATQPGERHEGNTPAGVRPVLIVEAPPAPAVAGRLAVAGAAVVVVLDAWPAGVTWQVDAAGHTLDPGKPTQAGPRLCVLDPVATTDLLTVIGHAHPPSPDTRPHNSSERAVTPSRPRVPRQATSDETTSRPRVTATAVARRLDLRVLGEPTLLLDGEPLTIRRSAALQTLVLLAVHRDGASSRQLVEAIWPGPPAHTLTGRLYTTLSDLRSIARSACGLSVIDHTDDRYRINPTHLDADLWRLRAATQYAATAVTDHAAAWQAVIDAYTGDLAAGHAWPWLEPTREATRRHVIDAYAALATAESDPRCALALLQRGIRVDPYNEDLHRRAVKAFAALGDHTAITDLCDRYTRRLAAAGLEPGDDIRDAVAHLANADPVSGR</sequence>
<keyword evidence="1" id="KW-0805">Transcription regulation</keyword>
<name>A0A317DJU9_9ACTN</name>
<dbReference type="InterPro" id="IPR051677">
    <property type="entry name" value="AfsR-DnrI-RedD_regulator"/>
</dbReference>
<feature type="transmembrane region" description="Helical" evidence="4">
    <location>
        <begin position="57"/>
        <end position="82"/>
    </location>
</feature>
<keyword evidence="2" id="KW-0804">Transcription</keyword>
<gene>
    <name evidence="6" type="ORF">DKT69_14100</name>
</gene>
<evidence type="ECO:0000256" key="1">
    <source>
        <dbReference type="ARBA" id="ARBA00023015"/>
    </source>
</evidence>
<dbReference type="SMART" id="SM01043">
    <property type="entry name" value="BTAD"/>
    <property type="match status" value="1"/>
</dbReference>
<dbReference type="EMBL" id="QGKS01000211">
    <property type="protein sequence ID" value="PWR14877.1"/>
    <property type="molecule type" value="Genomic_DNA"/>
</dbReference>
<dbReference type="PANTHER" id="PTHR35807">
    <property type="entry name" value="TRANSCRIPTIONAL REGULATOR REDD-RELATED"/>
    <property type="match status" value="1"/>
</dbReference>
<evidence type="ECO:0000256" key="2">
    <source>
        <dbReference type="ARBA" id="ARBA00023163"/>
    </source>
</evidence>
<evidence type="ECO:0000256" key="3">
    <source>
        <dbReference type="SAM" id="MobiDB-lite"/>
    </source>
</evidence>
<dbReference type="InterPro" id="IPR036388">
    <property type="entry name" value="WH-like_DNA-bd_sf"/>
</dbReference>
<feature type="domain" description="Bacterial transcriptional activator" evidence="5">
    <location>
        <begin position="573"/>
        <end position="708"/>
    </location>
</feature>
<evidence type="ECO:0000259" key="5">
    <source>
        <dbReference type="SMART" id="SM01043"/>
    </source>
</evidence>
<proteinExistence type="predicted"/>
<dbReference type="InterPro" id="IPR005158">
    <property type="entry name" value="BTAD"/>
</dbReference>
<dbReference type="GO" id="GO:0006355">
    <property type="term" value="P:regulation of DNA-templated transcription"/>
    <property type="evidence" value="ECO:0007669"/>
    <property type="project" value="TreeGrafter"/>
</dbReference>
<accession>A0A317DJU9</accession>